<dbReference type="PANTHER" id="PTHR45508">
    <property type="entry name" value="RHODANESE-LIKE DOMAIN-CONTAINING PROTEIN 9, CHLOROPLASTIC"/>
    <property type="match status" value="1"/>
</dbReference>
<dbReference type="InterPro" id="IPR000504">
    <property type="entry name" value="RRM_dom"/>
</dbReference>
<dbReference type="SUPFAM" id="SSF54928">
    <property type="entry name" value="RNA-binding domain, RBD"/>
    <property type="match status" value="1"/>
</dbReference>
<evidence type="ECO:0000313" key="4">
    <source>
        <dbReference type="Proteomes" id="UP001358586"/>
    </source>
</evidence>
<dbReference type="PROSITE" id="PS50102">
    <property type="entry name" value="RRM"/>
    <property type="match status" value="1"/>
</dbReference>
<dbReference type="InterPro" id="IPR035979">
    <property type="entry name" value="RBD_domain_sf"/>
</dbReference>
<proteinExistence type="predicted"/>
<dbReference type="Pfam" id="PF01425">
    <property type="entry name" value="Amidase"/>
    <property type="match status" value="1"/>
</dbReference>
<keyword evidence="1" id="KW-0694">RNA-binding</keyword>
<feature type="domain" description="RRM" evidence="2">
    <location>
        <begin position="1"/>
        <end position="62"/>
    </location>
</feature>
<evidence type="ECO:0000256" key="1">
    <source>
        <dbReference type="PROSITE-ProRule" id="PRU00176"/>
    </source>
</evidence>
<dbReference type="Gene3D" id="3.30.70.330">
    <property type="match status" value="1"/>
</dbReference>
<dbReference type="Proteomes" id="UP001358586">
    <property type="component" value="Chromosome 6"/>
</dbReference>
<sequence>MHVHLRKVTSNSNLVIRVTILTDKFGQPKGFAYVEFVEVDAVQSALLLNESELHGHQLKVRFLLCLLCIRTLSFMDYAHLILQLGVVLWVQSTAAATTLEQAGCCITCITSGLQSVKPGTFDSVGTTKLQDAGKAGLVMTIQGKNSAVLGSALICRSSGEAASDESCKYAQLLICTSSGDITAKQPCNICAAACLQAACTSSGDIIAASCAACTLTKNIIVACESVSGGSAASVSTRQCVVSPGSDTCGSVRQTSLFCGLVGLKPDCA</sequence>
<dbReference type="SUPFAM" id="SSF75304">
    <property type="entry name" value="Amidase signature (AS) enzymes"/>
    <property type="match status" value="1"/>
</dbReference>
<dbReference type="Pfam" id="PF00076">
    <property type="entry name" value="RRM_1"/>
    <property type="match status" value="1"/>
</dbReference>
<organism evidence="3 4">
    <name type="scientific">Gossypium arboreum</name>
    <name type="common">Tree cotton</name>
    <name type="synonym">Gossypium nanking</name>
    <dbReference type="NCBI Taxonomy" id="29729"/>
    <lineage>
        <taxon>Eukaryota</taxon>
        <taxon>Viridiplantae</taxon>
        <taxon>Streptophyta</taxon>
        <taxon>Embryophyta</taxon>
        <taxon>Tracheophyta</taxon>
        <taxon>Spermatophyta</taxon>
        <taxon>Magnoliopsida</taxon>
        <taxon>eudicotyledons</taxon>
        <taxon>Gunneridae</taxon>
        <taxon>Pentapetalae</taxon>
        <taxon>rosids</taxon>
        <taxon>malvids</taxon>
        <taxon>Malvales</taxon>
        <taxon>Malvaceae</taxon>
        <taxon>Malvoideae</taxon>
        <taxon>Gossypium</taxon>
    </lineage>
</organism>
<reference evidence="3 4" key="1">
    <citation type="submission" date="2023-03" db="EMBL/GenBank/DDBJ databases">
        <title>WGS of Gossypium arboreum.</title>
        <authorList>
            <person name="Yu D."/>
        </authorList>
    </citation>
    <scope>NUCLEOTIDE SEQUENCE [LARGE SCALE GENOMIC DNA]</scope>
    <source>
        <tissue evidence="3">Leaf</tissue>
    </source>
</reference>
<comment type="caution">
    <text evidence="3">The sequence shown here is derived from an EMBL/GenBank/DDBJ whole genome shotgun (WGS) entry which is preliminary data.</text>
</comment>
<dbReference type="Gene3D" id="3.90.1300.10">
    <property type="entry name" value="Amidase signature (AS) domain"/>
    <property type="match status" value="1"/>
</dbReference>
<gene>
    <name evidence="3" type="ORF">PVK06_021522</name>
</gene>
<protein>
    <recommendedName>
        <fullName evidence="2">RRM domain-containing protein</fullName>
    </recommendedName>
</protein>
<dbReference type="InterPro" id="IPR023631">
    <property type="entry name" value="Amidase_dom"/>
</dbReference>
<name>A0ABR0PQR8_GOSAR</name>
<dbReference type="PANTHER" id="PTHR45508:SF1">
    <property type="entry name" value="RHODANESE-LIKE DOMAIN-CONTAINING PROTEIN 9, CHLOROPLASTIC"/>
    <property type="match status" value="1"/>
</dbReference>
<evidence type="ECO:0000313" key="3">
    <source>
        <dbReference type="EMBL" id="KAK5826596.1"/>
    </source>
</evidence>
<accession>A0ABR0PQR8</accession>
<dbReference type="EMBL" id="JARKNE010000006">
    <property type="protein sequence ID" value="KAK5826596.1"/>
    <property type="molecule type" value="Genomic_DNA"/>
</dbReference>
<keyword evidence="4" id="KW-1185">Reference proteome</keyword>
<dbReference type="InterPro" id="IPR012677">
    <property type="entry name" value="Nucleotide-bd_a/b_plait_sf"/>
</dbReference>
<dbReference type="InterPro" id="IPR036928">
    <property type="entry name" value="AS_sf"/>
</dbReference>
<evidence type="ECO:0000259" key="2">
    <source>
        <dbReference type="PROSITE" id="PS50102"/>
    </source>
</evidence>
<dbReference type="InterPro" id="IPR044615">
    <property type="entry name" value="STR9"/>
</dbReference>